<gene>
    <name evidence="1" type="ORF">L484_002304</name>
</gene>
<dbReference type="Proteomes" id="UP000030645">
    <property type="component" value="Unassembled WGS sequence"/>
</dbReference>
<evidence type="ECO:0000313" key="1">
    <source>
        <dbReference type="EMBL" id="EXB52819.1"/>
    </source>
</evidence>
<dbReference type="AlphaFoldDB" id="W9QSJ5"/>
<name>W9QSJ5_9ROSA</name>
<evidence type="ECO:0000313" key="2">
    <source>
        <dbReference type="Proteomes" id="UP000030645"/>
    </source>
</evidence>
<sequence length="127" mass="14384">MGSIEARNINLDHHNYHDDHQVSSPRALVMRKLGFDMSKLVEEYSARRSVATDRLSPGGPDPQHHLSWRAHQNNGMIMSSGLIIASPASQRQENQENHLQEHEAIRDIVRLFFSDSSEDLESAPMAE</sequence>
<keyword evidence="2" id="KW-1185">Reference proteome</keyword>
<protein>
    <submittedName>
        <fullName evidence="1">Uncharacterized protein</fullName>
    </submittedName>
</protein>
<organism evidence="1 2">
    <name type="scientific">Morus notabilis</name>
    <dbReference type="NCBI Taxonomy" id="981085"/>
    <lineage>
        <taxon>Eukaryota</taxon>
        <taxon>Viridiplantae</taxon>
        <taxon>Streptophyta</taxon>
        <taxon>Embryophyta</taxon>
        <taxon>Tracheophyta</taxon>
        <taxon>Spermatophyta</taxon>
        <taxon>Magnoliopsida</taxon>
        <taxon>eudicotyledons</taxon>
        <taxon>Gunneridae</taxon>
        <taxon>Pentapetalae</taxon>
        <taxon>rosids</taxon>
        <taxon>fabids</taxon>
        <taxon>Rosales</taxon>
        <taxon>Moraceae</taxon>
        <taxon>Moreae</taxon>
        <taxon>Morus</taxon>
    </lineage>
</organism>
<dbReference type="EMBL" id="KE344073">
    <property type="protein sequence ID" value="EXB52819.1"/>
    <property type="molecule type" value="Genomic_DNA"/>
</dbReference>
<reference evidence="2" key="1">
    <citation type="submission" date="2013-01" db="EMBL/GenBank/DDBJ databases">
        <title>Draft Genome Sequence of a Mulberry Tree, Morus notabilis C.K. Schneid.</title>
        <authorList>
            <person name="He N."/>
            <person name="Zhao S."/>
        </authorList>
    </citation>
    <scope>NUCLEOTIDE SEQUENCE</scope>
</reference>
<proteinExistence type="predicted"/>
<accession>W9QSJ5</accession>